<accession>W6XNW7</accession>
<evidence type="ECO:0008006" key="4">
    <source>
        <dbReference type="Google" id="ProtNLM"/>
    </source>
</evidence>
<evidence type="ECO:0000313" key="2">
    <source>
        <dbReference type="EMBL" id="EUC27168.1"/>
    </source>
</evidence>
<dbReference type="HOGENOM" id="CLU_2333347_0_0_1"/>
<name>W6XNW7_COCC2</name>
<sequence>MLFPNLAAFATLLAITLATPTPLDDGNTDNGTSHTLTKYEVNCRSGGNTLPRCYESGSAGCRCSSIGVYNCQDDECKTYCGCSRYVLLNLQTPTVATR</sequence>
<dbReference type="KEGG" id="bze:COCCADRAFT_112396"/>
<organism evidence="2 3">
    <name type="scientific">Cochliobolus carbonum (strain 26-R-13)</name>
    <name type="common">Maize leaf spot fungus</name>
    <name type="synonym">Bipolaris zeicola</name>
    <dbReference type="NCBI Taxonomy" id="930089"/>
    <lineage>
        <taxon>Eukaryota</taxon>
        <taxon>Fungi</taxon>
        <taxon>Dikarya</taxon>
        <taxon>Ascomycota</taxon>
        <taxon>Pezizomycotina</taxon>
        <taxon>Dothideomycetes</taxon>
        <taxon>Pleosporomycetidae</taxon>
        <taxon>Pleosporales</taxon>
        <taxon>Pleosporineae</taxon>
        <taxon>Pleosporaceae</taxon>
        <taxon>Bipolaris</taxon>
    </lineage>
</organism>
<gene>
    <name evidence="2" type="ORF">COCCADRAFT_112396</name>
</gene>
<dbReference type="GeneID" id="19144447"/>
<dbReference type="EMBL" id="KI964988">
    <property type="protein sequence ID" value="EUC27168.1"/>
    <property type="molecule type" value="Genomic_DNA"/>
</dbReference>
<proteinExistence type="predicted"/>
<reference evidence="2 3" key="1">
    <citation type="journal article" date="2013" name="PLoS Genet.">
        <title>Comparative genome structure, secondary metabolite, and effector coding capacity across Cochliobolus pathogens.</title>
        <authorList>
            <person name="Condon B.J."/>
            <person name="Leng Y."/>
            <person name="Wu D."/>
            <person name="Bushley K.E."/>
            <person name="Ohm R.A."/>
            <person name="Otillar R."/>
            <person name="Martin J."/>
            <person name="Schackwitz W."/>
            <person name="Grimwood J."/>
            <person name="MohdZainudin N."/>
            <person name="Xue C."/>
            <person name="Wang R."/>
            <person name="Manning V.A."/>
            <person name="Dhillon B."/>
            <person name="Tu Z.J."/>
            <person name="Steffenson B.J."/>
            <person name="Salamov A."/>
            <person name="Sun H."/>
            <person name="Lowry S."/>
            <person name="LaButti K."/>
            <person name="Han J."/>
            <person name="Copeland A."/>
            <person name="Lindquist E."/>
            <person name="Barry K."/>
            <person name="Schmutz J."/>
            <person name="Baker S.E."/>
            <person name="Ciuffetti L.M."/>
            <person name="Grigoriev I.V."/>
            <person name="Zhong S."/>
            <person name="Turgeon B.G."/>
        </authorList>
    </citation>
    <scope>NUCLEOTIDE SEQUENCE [LARGE SCALE GENOMIC DNA]</scope>
    <source>
        <strain evidence="2 3">26-R-13</strain>
    </source>
</reference>
<feature type="chain" id="PRO_5004888200" description="EGF-like calcium-binding domain-containing protein" evidence="1">
    <location>
        <begin position="19"/>
        <end position="98"/>
    </location>
</feature>
<dbReference type="AlphaFoldDB" id="W6XNW7"/>
<evidence type="ECO:0000256" key="1">
    <source>
        <dbReference type="SAM" id="SignalP"/>
    </source>
</evidence>
<evidence type="ECO:0000313" key="3">
    <source>
        <dbReference type="Proteomes" id="UP000053841"/>
    </source>
</evidence>
<keyword evidence="3" id="KW-1185">Reference proteome</keyword>
<feature type="signal peptide" evidence="1">
    <location>
        <begin position="1"/>
        <end position="18"/>
    </location>
</feature>
<protein>
    <recommendedName>
        <fullName evidence="4">EGF-like calcium-binding domain-containing protein</fullName>
    </recommendedName>
</protein>
<dbReference type="Proteomes" id="UP000053841">
    <property type="component" value="Unassembled WGS sequence"/>
</dbReference>
<keyword evidence="1" id="KW-0732">Signal</keyword>
<dbReference type="RefSeq" id="XP_007718526.1">
    <property type="nucleotide sequence ID" value="XM_007720336.1"/>
</dbReference>